<keyword evidence="3" id="KW-0418">Kinase</keyword>
<proteinExistence type="predicted"/>
<dbReference type="GO" id="GO:0008865">
    <property type="term" value="F:fructokinase activity"/>
    <property type="evidence" value="ECO:0007669"/>
    <property type="project" value="UniProtKB-EC"/>
</dbReference>
<evidence type="ECO:0000256" key="1">
    <source>
        <dbReference type="SAM" id="MobiDB-lite"/>
    </source>
</evidence>
<dbReference type="PANTHER" id="PTHR47826:SF1">
    <property type="entry name" value="OS03G0164700 PROTEIN"/>
    <property type="match status" value="1"/>
</dbReference>
<name>A0A1L2YZH1_SACSP</name>
<dbReference type="InterPro" id="IPR029056">
    <property type="entry name" value="Ribokinase-like"/>
</dbReference>
<feature type="domain" description="Carbohydrate kinase PfkB" evidence="2">
    <location>
        <begin position="125"/>
        <end position="408"/>
    </location>
</feature>
<dbReference type="Pfam" id="PF00294">
    <property type="entry name" value="PfkB"/>
    <property type="match status" value="1"/>
</dbReference>
<protein>
    <submittedName>
        <fullName evidence="3">Putative fructokinase 4</fullName>
        <ecNumber evidence="3">2.7.1.4</ecNumber>
    </submittedName>
</protein>
<evidence type="ECO:0000259" key="2">
    <source>
        <dbReference type="Pfam" id="PF00294"/>
    </source>
</evidence>
<sequence length="488" mass="52202">MALQTLDPHRHAAAVSPAPSSVPRRGYPLPQPLLHLPPSRSLAGGAARPRAVAAAVSGAVNEARRRGAPQEGGEDGRKDTDLATLGNLCVDVVLSVPQLPPAPREERKAYMERLAASPPDQKSSSKNELKFWEAGGNCNLAFAAARLGLSCSTLGHVGEEIYGKFLLDVLQAEGISVVGMLENANAAACRQAYETLLCWVLVDPFQKHGFCSRADFSEEPAFSWIRKLPADIRTAIHHSKILFCNGYAFDEFFPDVIASSIDCAIDSGTAVFFDPGPRGKSLLHGTLDEQRALEHALRLSDVLLLTSDEAEALTNIRNPVQAGQELLKRGIRTKQVVIKMGSKGSIMVTKNTISCAPAFKIDVVDTVGCGDSFTAAIAFGFLHDLPAVNTLTLANAVGAATATGCGAGRNVARLDKVLQLLREADLNEEDTLWTELIEGNSLCIEVSILSGMARNGFSERIVHVPVTKVVSDLLPMLEAVLERNAVQA</sequence>
<dbReference type="InterPro" id="IPR011611">
    <property type="entry name" value="PfkB_dom"/>
</dbReference>
<accession>A0A1L2YZH1</accession>
<reference evidence="3" key="2">
    <citation type="submission" date="2016-12" db="EMBL/GenBank/DDBJ databases">
        <title>Gene evolution and Expression of Fructokinase Families in Saccharum.</title>
        <authorList>
            <person name="Zhang J."/>
        </authorList>
    </citation>
    <scope>NUCLEOTIDE SEQUENCE</scope>
</reference>
<organism evidence="3">
    <name type="scientific">Saccharum spontaneum</name>
    <name type="common">Wild sugarcane</name>
    <dbReference type="NCBI Taxonomy" id="62335"/>
    <lineage>
        <taxon>Eukaryota</taxon>
        <taxon>Viridiplantae</taxon>
        <taxon>Streptophyta</taxon>
        <taxon>Embryophyta</taxon>
        <taxon>Tracheophyta</taxon>
        <taxon>Spermatophyta</taxon>
        <taxon>Magnoliopsida</taxon>
        <taxon>Liliopsida</taxon>
        <taxon>Poales</taxon>
        <taxon>Poaceae</taxon>
        <taxon>PACMAD clade</taxon>
        <taxon>Panicoideae</taxon>
        <taxon>Andropogonodae</taxon>
        <taxon>Andropogoneae</taxon>
        <taxon>Saccharinae</taxon>
        <taxon>Saccharum</taxon>
        <taxon>Saccharum officinarum species complex</taxon>
    </lineage>
</organism>
<dbReference type="EC" id="2.7.1.4" evidence="3"/>
<evidence type="ECO:0000313" key="3">
    <source>
        <dbReference type="EMBL" id="APF31929.1"/>
    </source>
</evidence>
<feature type="compositionally biased region" description="Low complexity" evidence="1">
    <location>
        <begin position="32"/>
        <end position="61"/>
    </location>
</feature>
<dbReference type="AlphaFoldDB" id="A0A1L2YZH1"/>
<feature type="compositionally biased region" description="Low complexity" evidence="1">
    <location>
        <begin position="13"/>
        <end position="25"/>
    </location>
</feature>
<dbReference type="SUPFAM" id="SSF53613">
    <property type="entry name" value="Ribokinase-like"/>
    <property type="match status" value="1"/>
</dbReference>
<dbReference type="Gene3D" id="3.40.1190.20">
    <property type="match status" value="1"/>
</dbReference>
<keyword evidence="3" id="KW-0808">Transferase</keyword>
<dbReference type="EMBL" id="KX430848">
    <property type="protein sequence ID" value="APF31929.1"/>
    <property type="molecule type" value="Genomic_DNA"/>
</dbReference>
<dbReference type="PANTHER" id="PTHR47826">
    <property type="entry name" value="OS03G0164700 PROTEIN"/>
    <property type="match status" value="1"/>
</dbReference>
<reference evidence="3" key="1">
    <citation type="submission" date="2016-06" db="EMBL/GenBank/DDBJ databases">
        <authorList>
            <person name="Kjaerup R.B."/>
            <person name="Dalgaard T.S."/>
            <person name="Juul-Madsen H.R."/>
        </authorList>
    </citation>
    <scope>NUCLEOTIDE SEQUENCE</scope>
</reference>
<feature type="region of interest" description="Disordered" evidence="1">
    <location>
        <begin position="1"/>
        <end position="81"/>
    </location>
</feature>